<dbReference type="InterPro" id="IPR052358">
    <property type="entry name" value="Aro_Compnd_Degr_Hydrolases"/>
</dbReference>
<evidence type="ECO:0000259" key="1">
    <source>
        <dbReference type="Pfam" id="PF04909"/>
    </source>
</evidence>
<dbReference type="InterPro" id="IPR032466">
    <property type="entry name" value="Metal_Hydrolase"/>
</dbReference>
<dbReference type="Pfam" id="PF04909">
    <property type="entry name" value="Amidohydro_2"/>
    <property type="match status" value="1"/>
</dbReference>
<dbReference type="PANTHER" id="PTHR35563:SF2">
    <property type="entry name" value="BARREL METAL-DEPENDENT HYDROLASE, PUTATIVE (AFU_ORTHOLOGUE AFUA_1G16240)-RELATED"/>
    <property type="match status" value="1"/>
</dbReference>
<evidence type="ECO:0000313" key="2">
    <source>
        <dbReference type="EMBL" id="KAJ5491289.1"/>
    </source>
</evidence>
<reference evidence="2" key="1">
    <citation type="submission" date="2022-12" db="EMBL/GenBank/DDBJ databases">
        <authorList>
            <person name="Petersen C."/>
        </authorList>
    </citation>
    <scope>NUCLEOTIDE SEQUENCE</scope>
    <source>
        <strain evidence="2">IBT 30728</strain>
    </source>
</reference>
<keyword evidence="3" id="KW-1185">Reference proteome</keyword>
<accession>A0A9W9XFF2</accession>
<dbReference type="InterPro" id="IPR006680">
    <property type="entry name" value="Amidohydro-rel"/>
</dbReference>
<dbReference type="RefSeq" id="XP_056792418.1">
    <property type="nucleotide sequence ID" value="XM_056932459.1"/>
</dbReference>
<comment type="caution">
    <text evidence="2">The sequence shown here is derived from an EMBL/GenBank/DDBJ whole genome shotgun (WGS) entry which is preliminary data.</text>
</comment>
<dbReference type="PANTHER" id="PTHR35563">
    <property type="entry name" value="BARREL METAL-DEPENDENT HYDROLASE, PUTATIVE (AFU_ORTHOLOGUE AFUA_1G16240)-RELATED"/>
    <property type="match status" value="1"/>
</dbReference>
<name>A0A9W9XFF2_9EURO</name>
<organism evidence="2 3">
    <name type="scientific">Penicillium diatomitis</name>
    <dbReference type="NCBI Taxonomy" id="2819901"/>
    <lineage>
        <taxon>Eukaryota</taxon>
        <taxon>Fungi</taxon>
        <taxon>Dikarya</taxon>
        <taxon>Ascomycota</taxon>
        <taxon>Pezizomycotina</taxon>
        <taxon>Eurotiomycetes</taxon>
        <taxon>Eurotiomycetidae</taxon>
        <taxon>Eurotiales</taxon>
        <taxon>Aspergillaceae</taxon>
        <taxon>Penicillium</taxon>
    </lineage>
</organism>
<dbReference type="Gene3D" id="3.20.20.140">
    <property type="entry name" value="Metal-dependent hydrolases"/>
    <property type="match status" value="1"/>
</dbReference>
<evidence type="ECO:0000313" key="3">
    <source>
        <dbReference type="Proteomes" id="UP001148312"/>
    </source>
</evidence>
<dbReference type="GO" id="GO:0016787">
    <property type="term" value="F:hydrolase activity"/>
    <property type="evidence" value="ECO:0007669"/>
    <property type="project" value="InterPro"/>
</dbReference>
<dbReference type="GeneID" id="81622708"/>
<proteinExistence type="predicted"/>
<protein>
    <recommendedName>
        <fullName evidence="1">Amidohydrolase-related domain-containing protein</fullName>
    </recommendedName>
</protein>
<dbReference type="EMBL" id="JAPWDQ010000003">
    <property type="protein sequence ID" value="KAJ5491289.1"/>
    <property type="molecule type" value="Genomic_DNA"/>
</dbReference>
<dbReference type="Proteomes" id="UP001148312">
    <property type="component" value="Unassembled WGS sequence"/>
</dbReference>
<gene>
    <name evidence="2" type="ORF">N7539_002856</name>
</gene>
<dbReference type="AlphaFoldDB" id="A0A9W9XFF2"/>
<dbReference type="SUPFAM" id="SSF51556">
    <property type="entry name" value="Metallo-dependent hydrolases"/>
    <property type="match status" value="1"/>
</dbReference>
<feature type="domain" description="Amidohydrolase-related" evidence="1">
    <location>
        <begin position="59"/>
        <end position="334"/>
    </location>
</feature>
<sequence>MLASPRPQTALSKASSCLTPRANSCRIWERCLYQNAGRANKVTTPSQPVGKRLPAHSWDGHMHVVEPDQYQISPSAVYKPRTSSLADALTFERSLGFENIVLVQPSIYGTDNACLLSALKQLGPLRGRGIVVVDPSTIQIETLGDWHALGVRGLRVNLQSVGRIMNQIEMEEILLLHAEIARPRNWVIELYVSMRTIPLIEAVAQRLGVRLCIDHFGSPDLINQIRGPRTTGLDPYSLPGFCSLIRLLRAGNTYVKLSAPYRLTQDQHMHDLKTLAREFLTIAPDRVIFATDWPHTRFDGIDISPFTESCLDLCAHDSQLAEKLFRRNTERMLDVFPK</sequence>
<reference evidence="2" key="2">
    <citation type="journal article" date="2023" name="IMA Fungus">
        <title>Comparative genomic study of the Penicillium genus elucidates a diverse pangenome and 15 lateral gene transfer events.</title>
        <authorList>
            <person name="Petersen C."/>
            <person name="Sorensen T."/>
            <person name="Nielsen M.R."/>
            <person name="Sondergaard T.E."/>
            <person name="Sorensen J.L."/>
            <person name="Fitzpatrick D.A."/>
            <person name="Frisvad J.C."/>
            <person name="Nielsen K.L."/>
        </authorList>
    </citation>
    <scope>NUCLEOTIDE SEQUENCE</scope>
    <source>
        <strain evidence="2">IBT 30728</strain>
    </source>
</reference>